<keyword evidence="4" id="KW-0133">Cell shape</keyword>
<dbReference type="InterPro" id="IPR051050">
    <property type="entry name" value="Lipid_II_flippase_MurJ/MviN"/>
</dbReference>
<name>A0ABU0B158_9FIRM</name>
<evidence type="ECO:0000256" key="8">
    <source>
        <dbReference type="SAM" id="Phobius"/>
    </source>
</evidence>
<dbReference type="RefSeq" id="WP_307399948.1">
    <property type="nucleotide sequence ID" value="NZ_JAUSUX010000004.1"/>
</dbReference>
<evidence type="ECO:0000256" key="4">
    <source>
        <dbReference type="ARBA" id="ARBA00022960"/>
    </source>
</evidence>
<dbReference type="InterPro" id="IPR004268">
    <property type="entry name" value="MurJ"/>
</dbReference>
<evidence type="ECO:0000256" key="6">
    <source>
        <dbReference type="ARBA" id="ARBA00022989"/>
    </source>
</evidence>
<comment type="subcellular location">
    <subcellularLocation>
        <location evidence="1">Cell membrane</location>
        <topology evidence="1">Multi-pass membrane protein</topology>
    </subcellularLocation>
</comment>
<dbReference type="PANTHER" id="PTHR47019:SF1">
    <property type="entry name" value="LIPID II FLIPPASE MURJ"/>
    <property type="match status" value="1"/>
</dbReference>
<sequence>MSRSNTIARATAVIAVFTLLSKVLGFMREMALACVFGASAATDAYLVAYTVPNVVFAVLGGALTVTAVPLFASYASAGKRDD</sequence>
<protein>
    <submittedName>
        <fullName evidence="9">Peptidoglycan biosynthesis protein MviN/MurJ (Putative lipid II flippase)</fullName>
    </submittedName>
</protein>
<feature type="transmembrane region" description="Helical" evidence="8">
    <location>
        <begin position="6"/>
        <end position="24"/>
    </location>
</feature>
<dbReference type="PANTHER" id="PTHR47019">
    <property type="entry name" value="LIPID II FLIPPASE MURJ"/>
    <property type="match status" value="1"/>
</dbReference>
<organism evidence="9 10">
    <name type="scientific">Desulfofundulus luciae</name>
    <dbReference type="NCBI Taxonomy" id="74702"/>
    <lineage>
        <taxon>Bacteria</taxon>
        <taxon>Bacillati</taxon>
        <taxon>Bacillota</taxon>
        <taxon>Clostridia</taxon>
        <taxon>Eubacteriales</taxon>
        <taxon>Peptococcaceae</taxon>
        <taxon>Desulfofundulus</taxon>
    </lineage>
</organism>
<evidence type="ECO:0000256" key="1">
    <source>
        <dbReference type="ARBA" id="ARBA00004651"/>
    </source>
</evidence>
<evidence type="ECO:0000256" key="2">
    <source>
        <dbReference type="ARBA" id="ARBA00022475"/>
    </source>
</evidence>
<keyword evidence="2" id="KW-1003">Cell membrane</keyword>
<comment type="caution">
    <text evidence="9">The sequence shown here is derived from an EMBL/GenBank/DDBJ whole genome shotgun (WGS) entry which is preliminary data.</text>
</comment>
<reference evidence="9 10" key="1">
    <citation type="submission" date="2023-07" db="EMBL/GenBank/DDBJ databases">
        <title>Genomic Encyclopedia of Type Strains, Phase IV (KMG-IV): sequencing the most valuable type-strain genomes for metagenomic binning, comparative biology and taxonomic classification.</title>
        <authorList>
            <person name="Goeker M."/>
        </authorList>
    </citation>
    <scope>NUCLEOTIDE SEQUENCE [LARGE SCALE GENOMIC DNA]</scope>
    <source>
        <strain evidence="9 10">DSM 12396</strain>
    </source>
</reference>
<keyword evidence="5" id="KW-0573">Peptidoglycan synthesis</keyword>
<evidence type="ECO:0000313" key="10">
    <source>
        <dbReference type="Proteomes" id="UP001225644"/>
    </source>
</evidence>
<keyword evidence="10" id="KW-1185">Reference proteome</keyword>
<evidence type="ECO:0000256" key="5">
    <source>
        <dbReference type="ARBA" id="ARBA00022984"/>
    </source>
</evidence>
<evidence type="ECO:0000313" key="9">
    <source>
        <dbReference type="EMBL" id="MDQ0285651.1"/>
    </source>
</evidence>
<dbReference type="Pfam" id="PF03023">
    <property type="entry name" value="MurJ"/>
    <property type="match status" value="1"/>
</dbReference>
<feature type="transmembrane region" description="Helical" evidence="8">
    <location>
        <begin position="54"/>
        <end position="77"/>
    </location>
</feature>
<gene>
    <name evidence="9" type="ORF">J2Z49_000755</name>
</gene>
<dbReference type="EMBL" id="JAUSUX010000004">
    <property type="protein sequence ID" value="MDQ0285651.1"/>
    <property type="molecule type" value="Genomic_DNA"/>
</dbReference>
<evidence type="ECO:0000256" key="7">
    <source>
        <dbReference type="ARBA" id="ARBA00023136"/>
    </source>
</evidence>
<accession>A0ABU0B158</accession>
<keyword evidence="6 8" id="KW-1133">Transmembrane helix</keyword>
<keyword evidence="7 8" id="KW-0472">Membrane</keyword>
<dbReference type="Proteomes" id="UP001225644">
    <property type="component" value="Unassembled WGS sequence"/>
</dbReference>
<proteinExistence type="predicted"/>
<keyword evidence="3 8" id="KW-0812">Transmembrane</keyword>
<evidence type="ECO:0000256" key="3">
    <source>
        <dbReference type="ARBA" id="ARBA00022692"/>
    </source>
</evidence>